<protein>
    <recommendedName>
        <fullName evidence="4">Cytochrome c domain-containing protein</fullName>
    </recommendedName>
</protein>
<proteinExistence type="predicted"/>
<evidence type="ECO:0000313" key="2">
    <source>
        <dbReference type="EMBL" id="HJA84454.1"/>
    </source>
</evidence>
<comment type="caution">
    <text evidence="2">The sequence shown here is derived from an EMBL/GenBank/DDBJ whole genome shotgun (WGS) entry which is preliminary data.</text>
</comment>
<keyword evidence="1" id="KW-0732">Signal</keyword>
<evidence type="ECO:0008006" key="4">
    <source>
        <dbReference type="Google" id="ProtNLM"/>
    </source>
</evidence>
<gene>
    <name evidence="2" type="ORF">H9785_10885</name>
</gene>
<feature type="chain" id="PRO_5038562522" description="Cytochrome c domain-containing protein" evidence="1">
    <location>
        <begin position="21"/>
        <end position="185"/>
    </location>
</feature>
<dbReference type="EMBL" id="DWZE01000134">
    <property type="protein sequence ID" value="HJA84454.1"/>
    <property type="molecule type" value="Genomic_DNA"/>
</dbReference>
<name>A0A9D2KUT7_9BACE</name>
<dbReference type="Proteomes" id="UP000823860">
    <property type="component" value="Unassembled WGS sequence"/>
</dbReference>
<reference evidence="2" key="1">
    <citation type="journal article" date="2021" name="PeerJ">
        <title>Extensive microbial diversity within the chicken gut microbiome revealed by metagenomics and culture.</title>
        <authorList>
            <person name="Gilroy R."/>
            <person name="Ravi A."/>
            <person name="Getino M."/>
            <person name="Pursley I."/>
            <person name="Horton D.L."/>
            <person name="Alikhan N.F."/>
            <person name="Baker D."/>
            <person name="Gharbi K."/>
            <person name="Hall N."/>
            <person name="Watson M."/>
            <person name="Adriaenssens E.M."/>
            <person name="Foster-Nyarko E."/>
            <person name="Jarju S."/>
            <person name="Secka A."/>
            <person name="Antonio M."/>
            <person name="Oren A."/>
            <person name="Chaudhuri R.R."/>
            <person name="La Ragione R."/>
            <person name="Hildebrand F."/>
            <person name="Pallen M.J."/>
        </authorList>
    </citation>
    <scope>NUCLEOTIDE SEQUENCE</scope>
    <source>
        <strain evidence="2">ChiHecec1B25-7008</strain>
    </source>
</reference>
<dbReference type="PROSITE" id="PS51257">
    <property type="entry name" value="PROKAR_LIPOPROTEIN"/>
    <property type="match status" value="1"/>
</dbReference>
<organism evidence="2 3">
    <name type="scientific">Candidatus Bacteroides intestinavium</name>
    <dbReference type="NCBI Taxonomy" id="2838469"/>
    <lineage>
        <taxon>Bacteria</taxon>
        <taxon>Pseudomonadati</taxon>
        <taxon>Bacteroidota</taxon>
        <taxon>Bacteroidia</taxon>
        <taxon>Bacteroidales</taxon>
        <taxon>Bacteroidaceae</taxon>
        <taxon>Bacteroides</taxon>
    </lineage>
</organism>
<evidence type="ECO:0000313" key="3">
    <source>
        <dbReference type="Proteomes" id="UP000823860"/>
    </source>
</evidence>
<feature type="signal peptide" evidence="1">
    <location>
        <begin position="1"/>
        <end position="20"/>
    </location>
</feature>
<dbReference type="AlphaFoldDB" id="A0A9D2KUT7"/>
<evidence type="ECO:0000256" key="1">
    <source>
        <dbReference type="SAM" id="SignalP"/>
    </source>
</evidence>
<sequence>MRYLNKSLLALSCVASLLGACDIEDTYDVLDIEVPAGYELSAGTSTLFVRSSKAYDMPASWVTGTYNSRFNSGDGLYDDVRTSGNTDGGGLGPVYAGYSCGSCHRNAGRTTPTLWTEGGTGSTGFSSMLVYVSRKNGAFFRDYGRVLHDQAIYGVEPEGKLHVDWRYETFEFPRRADWNGGFFKS</sequence>
<reference evidence="2" key="2">
    <citation type="submission" date="2021-04" db="EMBL/GenBank/DDBJ databases">
        <authorList>
            <person name="Gilroy R."/>
        </authorList>
    </citation>
    <scope>NUCLEOTIDE SEQUENCE</scope>
    <source>
        <strain evidence="2">ChiHecec1B25-7008</strain>
    </source>
</reference>
<accession>A0A9D2KUT7</accession>